<dbReference type="InterPro" id="IPR000835">
    <property type="entry name" value="HTH_MarR-typ"/>
</dbReference>
<dbReference type="SMART" id="SM00347">
    <property type="entry name" value="HTH_MARR"/>
    <property type="match status" value="1"/>
</dbReference>
<dbReference type="GO" id="GO:0003700">
    <property type="term" value="F:DNA-binding transcription factor activity"/>
    <property type="evidence" value="ECO:0007669"/>
    <property type="project" value="InterPro"/>
</dbReference>
<dbReference type="SUPFAM" id="SSF46785">
    <property type="entry name" value="Winged helix' DNA-binding domain"/>
    <property type="match status" value="1"/>
</dbReference>
<dbReference type="OrthoDB" id="3697068at2"/>
<evidence type="ECO:0000313" key="3">
    <source>
        <dbReference type="Proteomes" id="UP000094094"/>
    </source>
</evidence>
<dbReference type="InterPro" id="IPR036390">
    <property type="entry name" value="WH_DNA-bd_sf"/>
</dbReference>
<feature type="domain" description="HTH marR-type" evidence="1">
    <location>
        <begin position="28"/>
        <end position="127"/>
    </location>
</feature>
<dbReference type="RefSeq" id="WP_069570443.1">
    <property type="nucleotide sequence ID" value="NZ_CP017157.1"/>
</dbReference>
<dbReference type="InterPro" id="IPR036388">
    <property type="entry name" value="WH-like_DNA-bd_sf"/>
</dbReference>
<dbReference type="Gene3D" id="1.10.10.10">
    <property type="entry name" value="Winged helix-like DNA-binding domain superfamily/Winged helix DNA-binding domain"/>
    <property type="match status" value="1"/>
</dbReference>
<evidence type="ECO:0000259" key="1">
    <source>
        <dbReference type="SMART" id="SM00347"/>
    </source>
</evidence>
<dbReference type="AlphaFoldDB" id="A0A1D7VP90"/>
<keyword evidence="3" id="KW-1185">Reference proteome</keyword>
<evidence type="ECO:0000313" key="2">
    <source>
        <dbReference type="EMBL" id="AOP48308.1"/>
    </source>
</evidence>
<reference evidence="2 3" key="1">
    <citation type="submission" date="2016-09" db="EMBL/GenBank/DDBJ databases">
        <title>Complete genome sequencing of Streptomyces lydicus 103 and metabolic pathways analysis of antibiotic biosynthesis.</title>
        <authorList>
            <person name="Jia N."/>
            <person name="Ding M.-Z."/>
            <person name="Gao F."/>
            <person name="Yuan Y.-J."/>
        </authorList>
    </citation>
    <scope>NUCLEOTIDE SEQUENCE [LARGE SCALE GENOMIC DNA]</scope>
    <source>
        <strain evidence="2 3">103</strain>
    </source>
</reference>
<proteinExistence type="predicted"/>
<dbReference type="Proteomes" id="UP000094094">
    <property type="component" value="Chromosome"/>
</dbReference>
<dbReference type="EMBL" id="CP017157">
    <property type="protein sequence ID" value="AOP48308.1"/>
    <property type="molecule type" value="Genomic_DNA"/>
</dbReference>
<gene>
    <name evidence="2" type="ORF">SL103_20580</name>
</gene>
<accession>A0A1D7VP90</accession>
<protein>
    <recommendedName>
        <fullName evidence="1">HTH marR-type domain-containing protein</fullName>
    </recommendedName>
</protein>
<sequence length="148" mass="16396">MTDHSPQLKPIGFYLKHLDALINREFHEALADRDLTRRHWQVLHNLATYGPHDAATLTDKLRPFWGEGAVTLEAVTAGLEARGWIARDAPSGRFTVTAEGRRAHTEVEALVRTTRGRLMTGLTDDEYLGAVTVLARMCANLEAGPTAH</sequence>
<name>A0A1D7VP90_9ACTN</name>
<organism evidence="2 3">
    <name type="scientific">Streptomyces lydicus</name>
    <dbReference type="NCBI Taxonomy" id="47763"/>
    <lineage>
        <taxon>Bacteria</taxon>
        <taxon>Bacillati</taxon>
        <taxon>Actinomycetota</taxon>
        <taxon>Actinomycetes</taxon>
        <taxon>Kitasatosporales</taxon>
        <taxon>Streptomycetaceae</taxon>
        <taxon>Streptomyces</taxon>
    </lineage>
</organism>
<dbReference type="KEGG" id="slc:SL103_20580"/>